<gene>
    <name evidence="1" type="ORF">I4F81_004338</name>
</gene>
<comment type="caution">
    <text evidence="1">The sequence shown here is derived from an EMBL/GenBank/DDBJ whole genome shotgun (WGS) entry which is preliminary data.</text>
</comment>
<protein>
    <submittedName>
        <fullName evidence="1">Uncharacterized protein</fullName>
    </submittedName>
</protein>
<organism evidence="1 2">
    <name type="scientific">Pyropia yezoensis</name>
    <name type="common">Susabi-nori</name>
    <name type="synonym">Porphyra yezoensis</name>
    <dbReference type="NCBI Taxonomy" id="2788"/>
    <lineage>
        <taxon>Eukaryota</taxon>
        <taxon>Rhodophyta</taxon>
        <taxon>Bangiophyceae</taxon>
        <taxon>Bangiales</taxon>
        <taxon>Bangiaceae</taxon>
        <taxon>Pyropia</taxon>
    </lineage>
</organism>
<sequence length="455" mass="48387">MVLADGIDGADGFRRRGTAAAAADGASAPPGAAAVAATDGAAADGAAAKAAAAADGHADADGTAAACSVPPLAPEAAAALPAPLRFPLSTARRFGENPFIRRDRPPCLRQYIKFAVGVVIAPIRLFLVAFTLCFGLFIGLTFLAGVSDAALQQRLKPRVRRLIYFLIRIFSRAILFIVGLYKIEEHRLADEAAELVDLNGAPFLLVSNHVSFLDITYHFARDAVAFVAKVEVRRLPIIGRIAAVAQCIFTSRAYVPPSLGGSPVEVRSSPREVGRPGAKSADAGGRGGGSPARGGLSSDGGSEHAGGASAKIGSRLQQRGFPTTLLFPEGTTSNNCALLRFRTGAFIHGAPVKPVLLQWGVYDVDPAYVNISKTALLRLLCEPRLYLRVTRLPLYRPSAAEKADPRLFAENVRRLMARQLRVPLVPFSLADRRRRQMSSERANFAEELDVATSTK</sequence>
<evidence type="ECO:0000313" key="2">
    <source>
        <dbReference type="Proteomes" id="UP000798662"/>
    </source>
</evidence>
<dbReference type="EMBL" id="CM020618">
    <property type="protein sequence ID" value="KAK1861758.1"/>
    <property type="molecule type" value="Genomic_DNA"/>
</dbReference>
<keyword evidence="2" id="KW-1185">Reference proteome</keyword>
<reference evidence="1" key="1">
    <citation type="submission" date="2019-11" db="EMBL/GenBank/DDBJ databases">
        <title>Nori genome reveals adaptations in red seaweeds to the harsh intertidal environment.</title>
        <authorList>
            <person name="Wang D."/>
            <person name="Mao Y."/>
        </authorList>
    </citation>
    <scope>NUCLEOTIDE SEQUENCE</scope>
    <source>
        <tissue evidence="1">Gametophyte</tissue>
    </source>
</reference>
<dbReference type="Proteomes" id="UP000798662">
    <property type="component" value="Chromosome 1"/>
</dbReference>
<accession>A0ACC3BV28</accession>
<proteinExistence type="predicted"/>
<evidence type="ECO:0000313" key="1">
    <source>
        <dbReference type="EMBL" id="KAK1861758.1"/>
    </source>
</evidence>
<name>A0ACC3BV28_PYRYE</name>